<accession>A0A0C9U5Y5</accession>
<organism evidence="1 2">
    <name type="scientific">Sphaerobolus stellatus (strain SS14)</name>
    <dbReference type="NCBI Taxonomy" id="990650"/>
    <lineage>
        <taxon>Eukaryota</taxon>
        <taxon>Fungi</taxon>
        <taxon>Dikarya</taxon>
        <taxon>Basidiomycota</taxon>
        <taxon>Agaricomycotina</taxon>
        <taxon>Agaricomycetes</taxon>
        <taxon>Phallomycetidae</taxon>
        <taxon>Geastrales</taxon>
        <taxon>Sphaerobolaceae</taxon>
        <taxon>Sphaerobolus</taxon>
    </lineage>
</organism>
<evidence type="ECO:0000313" key="1">
    <source>
        <dbReference type="EMBL" id="KIJ29704.1"/>
    </source>
</evidence>
<gene>
    <name evidence="1" type="ORF">M422DRAFT_268831</name>
</gene>
<evidence type="ECO:0000313" key="2">
    <source>
        <dbReference type="Proteomes" id="UP000054279"/>
    </source>
</evidence>
<sequence>MSSSLQQQFLLYFSQLNCAGEISLAGAQEFYKYTLWNEKYLPILHNLVQSYAEGERDASFHTEPIQNELNSEISLSQEDCDVIPGINTTLPAELKRALYDPSSNHTEESAELIKSIRQDLLSIAQLQFEISLMRDTLTYARDSFTTYSSKTSAEIKADLSQAAKCIVDASELQTIIDGMRASAKLDRDMTALK</sequence>
<reference evidence="1 2" key="1">
    <citation type="submission" date="2014-06" db="EMBL/GenBank/DDBJ databases">
        <title>Evolutionary Origins and Diversification of the Mycorrhizal Mutualists.</title>
        <authorList>
            <consortium name="DOE Joint Genome Institute"/>
            <consortium name="Mycorrhizal Genomics Consortium"/>
            <person name="Kohler A."/>
            <person name="Kuo A."/>
            <person name="Nagy L.G."/>
            <person name="Floudas D."/>
            <person name="Copeland A."/>
            <person name="Barry K.W."/>
            <person name="Cichocki N."/>
            <person name="Veneault-Fourrey C."/>
            <person name="LaButti K."/>
            <person name="Lindquist E.A."/>
            <person name="Lipzen A."/>
            <person name="Lundell T."/>
            <person name="Morin E."/>
            <person name="Murat C."/>
            <person name="Riley R."/>
            <person name="Ohm R."/>
            <person name="Sun H."/>
            <person name="Tunlid A."/>
            <person name="Henrissat B."/>
            <person name="Grigoriev I.V."/>
            <person name="Hibbett D.S."/>
            <person name="Martin F."/>
        </authorList>
    </citation>
    <scope>NUCLEOTIDE SEQUENCE [LARGE SCALE GENOMIC DNA]</scope>
    <source>
        <strain evidence="1 2">SS14</strain>
    </source>
</reference>
<name>A0A0C9U5Y5_SPHS4</name>
<dbReference type="EMBL" id="KN837277">
    <property type="protein sequence ID" value="KIJ29704.1"/>
    <property type="molecule type" value="Genomic_DNA"/>
</dbReference>
<dbReference type="Proteomes" id="UP000054279">
    <property type="component" value="Unassembled WGS sequence"/>
</dbReference>
<dbReference type="HOGENOM" id="CLU_1409617_0_0_1"/>
<dbReference type="AlphaFoldDB" id="A0A0C9U5Y5"/>
<keyword evidence="2" id="KW-1185">Reference proteome</keyword>
<proteinExistence type="predicted"/>
<protein>
    <submittedName>
        <fullName evidence="1">Uncharacterized protein</fullName>
    </submittedName>
</protein>